<evidence type="ECO:0000256" key="1">
    <source>
        <dbReference type="SAM" id="Phobius"/>
    </source>
</evidence>
<dbReference type="AlphaFoldDB" id="A0A016UDU5"/>
<comment type="caution">
    <text evidence="2">The sequence shown here is derived from an EMBL/GenBank/DDBJ whole genome shotgun (WGS) entry which is preliminary data.</text>
</comment>
<feature type="transmembrane region" description="Helical" evidence="1">
    <location>
        <begin position="20"/>
        <end position="42"/>
    </location>
</feature>
<protein>
    <submittedName>
        <fullName evidence="2">Uncharacterized protein</fullName>
    </submittedName>
</protein>
<accession>A0A016UDU5</accession>
<keyword evidence="1" id="KW-0472">Membrane</keyword>
<dbReference type="Proteomes" id="UP000024635">
    <property type="component" value="Unassembled WGS sequence"/>
</dbReference>
<name>A0A016UDU5_9BILA</name>
<gene>
    <name evidence="2" type="primary">Acey_s0043.g747</name>
    <name evidence="2" type="ORF">Y032_0043g747</name>
</gene>
<evidence type="ECO:0000313" key="3">
    <source>
        <dbReference type="Proteomes" id="UP000024635"/>
    </source>
</evidence>
<keyword evidence="1" id="KW-0812">Transmembrane</keyword>
<dbReference type="EMBL" id="JARK01001379">
    <property type="protein sequence ID" value="EYC13494.1"/>
    <property type="molecule type" value="Genomic_DNA"/>
</dbReference>
<sequence>MPKFGHWLRSPTTTPNPLHATVVYMWIVTIAIALAFVAYGVFCDRGESVSTGQFEYDWKQQQIWPEASLDRRRGSCSSLRNRVNNT</sequence>
<organism evidence="2 3">
    <name type="scientific">Ancylostoma ceylanicum</name>
    <dbReference type="NCBI Taxonomy" id="53326"/>
    <lineage>
        <taxon>Eukaryota</taxon>
        <taxon>Metazoa</taxon>
        <taxon>Ecdysozoa</taxon>
        <taxon>Nematoda</taxon>
        <taxon>Chromadorea</taxon>
        <taxon>Rhabditida</taxon>
        <taxon>Rhabditina</taxon>
        <taxon>Rhabditomorpha</taxon>
        <taxon>Strongyloidea</taxon>
        <taxon>Ancylostomatidae</taxon>
        <taxon>Ancylostomatinae</taxon>
        <taxon>Ancylostoma</taxon>
    </lineage>
</organism>
<proteinExistence type="predicted"/>
<keyword evidence="3" id="KW-1185">Reference proteome</keyword>
<evidence type="ECO:0000313" key="2">
    <source>
        <dbReference type="EMBL" id="EYC13494.1"/>
    </source>
</evidence>
<keyword evidence="1" id="KW-1133">Transmembrane helix</keyword>
<reference evidence="3" key="1">
    <citation type="journal article" date="2015" name="Nat. Genet.">
        <title>The genome and transcriptome of the zoonotic hookworm Ancylostoma ceylanicum identify infection-specific gene families.</title>
        <authorList>
            <person name="Schwarz E.M."/>
            <person name="Hu Y."/>
            <person name="Antoshechkin I."/>
            <person name="Miller M.M."/>
            <person name="Sternberg P.W."/>
            <person name="Aroian R.V."/>
        </authorList>
    </citation>
    <scope>NUCLEOTIDE SEQUENCE</scope>
    <source>
        <strain evidence="3">HY135</strain>
    </source>
</reference>